<name>T2JHV2_CROWT</name>
<dbReference type="Gene3D" id="3.30.70.260">
    <property type="match status" value="1"/>
</dbReference>
<sequence>MLEKELGKNGFEALLKSEPMLTVAQKCNYQSVDDLLAGLGYGGITLNQVVNRVREVTVTQQKEEESDIALPTASPSPSCPTKPNKSPILGVEGLVYHIAGCCTPLPGDPIIGVVTRGNRGISIHSQSCSNIENIPGEQFIPVRWNTLDDNGGAATYPVDVQIEVLDRVGVFKDILLRLSDHHVNVCDAGVKTGRNKPATINLRIEIRNRQQLEYIINRISNMSDVLHIHRVNGVDF</sequence>
<dbReference type="AlphaFoldDB" id="T2JHV2"/>
<dbReference type="CDD" id="cd04876">
    <property type="entry name" value="ACT_RelA-SpoT"/>
    <property type="match status" value="1"/>
</dbReference>
<feature type="region of interest" description="Disordered" evidence="1">
    <location>
        <begin position="61"/>
        <end position="83"/>
    </location>
</feature>
<keyword evidence="3" id="KW-0418">Kinase</keyword>
<feature type="compositionally biased region" description="Polar residues" evidence="1">
    <location>
        <begin position="73"/>
        <end position="83"/>
    </location>
</feature>
<feature type="domain" description="ACT" evidence="2">
    <location>
        <begin position="159"/>
        <end position="233"/>
    </location>
</feature>
<dbReference type="EMBL" id="CAQN01000023">
    <property type="protein sequence ID" value="CCQ64649.1"/>
    <property type="molecule type" value="Genomic_DNA"/>
</dbReference>
<dbReference type="SUPFAM" id="SSF55021">
    <property type="entry name" value="ACT-like"/>
    <property type="match status" value="1"/>
</dbReference>
<evidence type="ECO:0000259" key="2">
    <source>
        <dbReference type="PROSITE" id="PS51671"/>
    </source>
</evidence>
<dbReference type="PROSITE" id="PS51671">
    <property type="entry name" value="ACT"/>
    <property type="match status" value="1"/>
</dbReference>
<dbReference type="Pfam" id="PF13291">
    <property type="entry name" value="ACT_4"/>
    <property type="match status" value="1"/>
</dbReference>
<dbReference type="GO" id="GO:0008728">
    <property type="term" value="F:GTP diphosphokinase activity"/>
    <property type="evidence" value="ECO:0007669"/>
    <property type="project" value="UniProtKB-EC"/>
</dbReference>
<proteinExistence type="predicted"/>
<dbReference type="GO" id="GO:0016301">
    <property type="term" value="F:kinase activity"/>
    <property type="evidence" value="ECO:0007669"/>
    <property type="project" value="UniProtKB-KW"/>
</dbReference>
<evidence type="ECO:0000313" key="4">
    <source>
        <dbReference type="Proteomes" id="UP000018130"/>
    </source>
</evidence>
<reference evidence="3 4" key="1">
    <citation type="submission" date="2013-01" db="EMBL/GenBank/DDBJ databases">
        <authorList>
            <person name="Bench S."/>
        </authorList>
    </citation>
    <scope>NUCLEOTIDE SEQUENCE [LARGE SCALE GENOMIC DNA]</scope>
    <source>
        <strain evidence="3 4">WH 0402</strain>
    </source>
</reference>
<dbReference type="EC" id="2.7.6.5" evidence="3"/>
<reference evidence="3 4" key="2">
    <citation type="submission" date="2013-09" db="EMBL/GenBank/DDBJ databases">
        <title>Whole genome comparison of six Crocosphaera watsonii strains with differing phenotypes.</title>
        <authorList>
            <person name="Bench S.R."/>
            <person name="Heller P."/>
            <person name="Frank I."/>
            <person name="Arciniega M."/>
            <person name="Shilova I.N."/>
            <person name="Zehr J.P."/>
        </authorList>
    </citation>
    <scope>NUCLEOTIDE SEQUENCE [LARGE SCALE GENOMIC DNA]</scope>
    <source>
        <strain evidence="3 4">WH 0402</strain>
    </source>
</reference>
<keyword evidence="3" id="KW-0378">Hydrolase</keyword>
<evidence type="ECO:0000256" key="1">
    <source>
        <dbReference type="SAM" id="MobiDB-lite"/>
    </source>
</evidence>
<dbReference type="Proteomes" id="UP000018130">
    <property type="component" value="Unassembled WGS sequence"/>
</dbReference>
<accession>T2JHV2</accession>
<evidence type="ECO:0000313" key="3">
    <source>
        <dbReference type="EMBL" id="CCQ64649.1"/>
    </source>
</evidence>
<dbReference type="InterPro" id="IPR045865">
    <property type="entry name" value="ACT-like_dom_sf"/>
</dbReference>
<protein>
    <submittedName>
        <fullName evidence="3">GTP pyrophosphokinase, (P)ppGpp synthetase II / Guanosine-3',5'-bis(Diphosphate) 3'-pyrophosphohydrolase</fullName>
        <ecNumber evidence="3">2.7.6.5</ecNumber>
        <ecNumber evidence="3">3.1.7.2</ecNumber>
    </submittedName>
</protein>
<dbReference type="EC" id="3.1.7.2" evidence="3"/>
<dbReference type="InterPro" id="IPR002912">
    <property type="entry name" value="ACT_dom"/>
</dbReference>
<dbReference type="GO" id="GO:0008893">
    <property type="term" value="F:guanosine-3',5'-bis(diphosphate) 3'-diphosphatase activity"/>
    <property type="evidence" value="ECO:0007669"/>
    <property type="project" value="UniProtKB-EC"/>
</dbReference>
<organism evidence="3 4">
    <name type="scientific">Crocosphaera watsonii WH 0402</name>
    <dbReference type="NCBI Taxonomy" id="1284629"/>
    <lineage>
        <taxon>Bacteria</taxon>
        <taxon>Bacillati</taxon>
        <taxon>Cyanobacteriota</taxon>
        <taxon>Cyanophyceae</taxon>
        <taxon>Oscillatoriophycideae</taxon>
        <taxon>Chroococcales</taxon>
        <taxon>Aphanothecaceae</taxon>
        <taxon>Crocosphaera</taxon>
    </lineage>
</organism>
<gene>
    <name evidence="3" type="ORF">CWATWH0402_1489</name>
</gene>
<keyword evidence="3" id="KW-0808">Transferase</keyword>
<comment type="caution">
    <text evidence="3">The sequence shown here is derived from an EMBL/GenBank/DDBJ whole genome shotgun (WGS) entry which is preliminary data.</text>
</comment>